<feature type="compositionally biased region" description="Polar residues" evidence="6">
    <location>
        <begin position="227"/>
        <end position="241"/>
    </location>
</feature>
<evidence type="ECO:0000256" key="1">
    <source>
        <dbReference type="ARBA" id="ARBA00004141"/>
    </source>
</evidence>
<keyword evidence="10" id="KW-1185">Reference proteome</keyword>
<evidence type="ECO:0000256" key="7">
    <source>
        <dbReference type="SAM" id="Phobius"/>
    </source>
</evidence>
<keyword evidence="2 7" id="KW-0812">Transmembrane</keyword>
<dbReference type="InterPro" id="IPR052337">
    <property type="entry name" value="SAT4-like"/>
</dbReference>
<protein>
    <recommendedName>
        <fullName evidence="8">Rhodopsin domain-containing protein</fullName>
    </recommendedName>
</protein>
<dbReference type="PANTHER" id="PTHR33048:SF96">
    <property type="entry name" value="INTEGRAL MEMBRANE PROTEIN"/>
    <property type="match status" value="1"/>
</dbReference>
<name>A0AA39LCF4_SARSR</name>
<evidence type="ECO:0000256" key="2">
    <source>
        <dbReference type="ARBA" id="ARBA00022692"/>
    </source>
</evidence>
<accession>A0AA39LCF4</accession>
<gene>
    <name evidence="9" type="ORF">NLU13_2166</name>
</gene>
<evidence type="ECO:0000313" key="9">
    <source>
        <dbReference type="EMBL" id="KAK0392671.1"/>
    </source>
</evidence>
<feature type="transmembrane region" description="Helical" evidence="7">
    <location>
        <begin position="122"/>
        <end position="144"/>
    </location>
</feature>
<dbReference type="PANTHER" id="PTHR33048">
    <property type="entry name" value="PTH11-LIKE INTEGRAL MEMBRANE PROTEIN (AFU_ORTHOLOGUE AFUA_5G11245)"/>
    <property type="match status" value="1"/>
</dbReference>
<sequence length="337" mass="36760">MYMPYGIMAMHGVVAGGTGKTIGTYTAAMAAISLRAWYVCEVLYSPITICIRISICVFLLRIAAEKVHRWILIGNIGIISIISIAYFFVMVLQCSPPSFFWEQVLGAKGKCIDPNIVPDATIAHSVISAISDWIVGFLPIAILWKVKINRRTKVTIAIMLSMGIIAGVVILVRIPYLRRLTPSPNFLYETVDIAIWSLLEPAIGIFAGSLPALRPIFKKWNIGIRNTSKRSGSGRTPNAPSWRSPGAGHSHRGGRKDGGGPYEDEPDGSETELNVTTNKSMGSSRSAWDIEHSPMSPIQPPPNAVHIETHVNVSSHSIDVPRQPEAIAITGGRQNVR</sequence>
<feature type="transmembrane region" description="Helical" evidence="7">
    <location>
        <begin position="194"/>
        <end position="213"/>
    </location>
</feature>
<dbReference type="GO" id="GO:0016020">
    <property type="term" value="C:membrane"/>
    <property type="evidence" value="ECO:0007669"/>
    <property type="project" value="UniProtKB-SubCell"/>
</dbReference>
<comment type="subcellular location">
    <subcellularLocation>
        <location evidence="1">Membrane</location>
        <topology evidence="1">Multi-pass membrane protein</topology>
    </subcellularLocation>
</comment>
<proteinExistence type="inferred from homology"/>
<evidence type="ECO:0000256" key="5">
    <source>
        <dbReference type="ARBA" id="ARBA00038359"/>
    </source>
</evidence>
<comment type="caution">
    <text evidence="9">The sequence shown here is derived from an EMBL/GenBank/DDBJ whole genome shotgun (WGS) entry which is preliminary data.</text>
</comment>
<evidence type="ECO:0000256" key="6">
    <source>
        <dbReference type="SAM" id="MobiDB-lite"/>
    </source>
</evidence>
<evidence type="ECO:0000256" key="3">
    <source>
        <dbReference type="ARBA" id="ARBA00022989"/>
    </source>
</evidence>
<dbReference type="EMBL" id="JAPDFR010000001">
    <property type="protein sequence ID" value="KAK0392671.1"/>
    <property type="molecule type" value="Genomic_DNA"/>
</dbReference>
<keyword evidence="3 7" id="KW-1133">Transmembrane helix</keyword>
<organism evidence="9 10">
    <name type="scientific">Sarocladium strictum</name>
    <name type="common">Black bundle disease fungus</name>
    <name type="synonym">Acremonium strictum</name>
    <dbReference type="NCBI Taxonomy" id="5046"/>
    <lineage>
        <taxon>Eukaryota</taxon>
        <taxon>Fungi</taxon>
        <taxon>Dikarya</taxon>
        <taxon>Ascomycota</taxon>
        <taxon>Pezizomycotina</taxon>
        <taxon>Sordariomycetes</taxon>
        <taxon>Hypocreomycetidae</taxon>
        <taxon>Hypocreales</taxon>
        <taxon>Sarocladiaceae</taxon>
        <taxon>Sarocladium</taxon>
    </lineage>
</organism>
<keyword evidence="4 7" id="KW-0472">Membrane</keyword>
<dbReference type="InterPro" id="IPR049326">
    <property type="entry name" value="Rhodopsin_dom_fungi"/>
</dbReference>
<evidence type="ECO:0000259" key="8">
    <source>
        <dbReference type="Pfam" id="PF20684"/>
    </source>
</evidence>
<reference evidence="9" key="1">
    <citation type="submission" date="2022-10" db="EMBL/GenBank/DDBJ databases">
        <title>Determination and structural analysis of whole genome sequence of Sarocladium strictum F4-1.</title>
        <authorList>
            <person name="Hu L."/>
            <person name="Jiang Y."/>
        </authorList>
    </citation>
    <scope>NUCLEOTIDE SEQUENCE</scope>
    <source>
        <strain evidence="9">F4-1</strain>
    </source>
</reference>
<feature type="transmembrane region" description="Helical" evidence="7">
    <location>
        <begin position="70"/>
        <end position="92"/>
    </location>
</feature>
<dbReference type="Proteomes" id="UP001175261">
    <property type="component" value="Unassembled WGS sequence"/>
</dbReference>
<feature type="transmembrane region" description="Helical" evidence="7">
    <location>
        <begin position="43"/>
        <end position="63"/>
    </location>
</feature>
<feature type="compositionally biased region" description="Polar residues" evidence="6">
    <location>
        <begin position="271"/>
        <end position="286"/>
    </location>
</feature>
<feature type="transmembrane region" description="Helical" evidence="7">
    <location>
        <begin position="156"/>
        <end position="174"/>
    </location>
</feature>
<feature type="region of interest" description="Disordered" evidence="6">
    <location>
        <begin position="227"/>
        <end position="293"/>
    </location>
</feature>
<evidence type="ECO:0000313" key="10">
    <source>
        <dbReference type="Proteomes" id="UP001175261"/>
    </source>
</evidence>
<feature type="domain" description="Rhodopsin" evidence="8">
    <location>
        <begin position="10"/>
        <end position="219"/>
    </location>
</feature>
<evidence type="ECO:0000256" key="4">
    <source>
        <dbReference type="ARBA" id="ARBA00023136"/>
    </source>
</evidence>
<dbReference type="AlphaFoldDB" id="A0AA39LCF4"/>
<comment type="similarity">
    <text evidence="5">Belongs to the SAT4 family.</text>
</comment>
<dbReference type="Pfam" id="PF20684">
    <property type="entry name" value="Fung_rhodopsin"/>
    <property type="match status" value="1"/>
</dbReference>